<organism evidence="1 2">
    <name type="scientific">Dentiscutata erythropus</name>
    <dbReference type="NCBI Taxonomy" id="1348616"/>
    <lineage>
        <taxon>Eukaryota</taxon>
        <taxon>Fungi</taxon>
        <taxon>Fungi incertae sedis</taxon>
        <taxon>Mucoromycota</taxon>
        <taxon>Glomeromycotina</taxon>
        <taxon>Glomeromycetes</taxon>
        <taxon>Diversisporales</taxon>
        <taxon>Gigasporaceae</taxon>
        <taxon>Dentiscutata</taxon>
    </lineage>
</organism>
<name>A0A9N9JV80_9GLOM</name>
<feature type="non-terminal residue" evidence="1">
    <location>
        <position position="1"/>
    </location>
</feature>
<dbReference type="OrthoDB" id="2437308at2759"/>
<proteinExistence type="predicted"/>
<comment type="caution">
    <text evidence="1">The sequence shown here is derived from an EMBL/GenBank/DDBJ whole genome shotgun (WGS) entry which is preliminary data.</text>
</comment>
<dbReference type="AlphaFoldDB" id="A0A9N9JV80"/>
<accession>A0A9N9JV80</accession>
<keyword evidence="2" id="KW-1185">Reference proteome</keyword>
<evidence type="ECO:0000313" key="2">
    <source>
        <dbReference type="Proteomes" id="UP000789405"/>
    </source>
</evidence>
<evidence type="ECO:0000313" key="1">
    <source>
        <dbReference type="EMBL" id="CAG8795129.1"/>
    </source>
</evidence>
<gene>
    <name evidence="1" type="ORF">DERYTH_LOCUS22213</name>
</gene>
<sequence length="81" mass="8982">GQATYSTFSSREQIKSKNDNALIIDISQLLNSFNEIISSLYESAGKDIVAIKQHLKKGARSQLEIVFASFDLLKEYATKGV</sequence>
<protein>
    <submittedName>
        <fullName evidence="1">9716_t:CDS:1</fullName>
    </submittedName>
</protein>
<reference evidence="1" key="1">
    <citation type="submission" date="2021-06" db="EMBL/GenBank/DDBJ databases">
        <authorList>
            <person name="Kallberg Y."/>
            <person name="Tangrot J."/>
            <person name="Rosling A."/>
        </authorList>
    </citation>
    <scope>NUCLEOTIDE SEQUENCE</scope>
    <source>
        <strain evidence="1">MA453B</strain>
    </source>
</reference>
<dbReference type="Proteomes" id="UP000789405">
    <property type="component" value="Unassembled WGS sequence"/>
</dbReference>
<dbReference type="EMBL" id="CAJVPY010030196">
    <property type="protein sequence ID" value="CAG8795129.1"/>
    <property type="molecule type" value="Genomic_DNA"/>
</dbReference>